<dbReference type="SUPFAM" id="SSF48403">
    <property type="entry name" value="Ankyrin repeat"/>
    <property type="match status" value="1"/>
</dbReference>
<accession>L8H101</accession>
<dbReference type="AlphaFoldDB" id="L8H101"/>
<proteinExistence type="predicted"/>
<dbReference type="PROSITE" id="PS50297">
    <property type="entry name" value="ANK_REP_REGION"/>
    <property type="match status" value="1"/>
</dbReference>
<keyword evidence="5" id="KW-1185">Reference proteome</keyword>
<dbReference type="PANTHER" id="PTHR24198">
    <property type="entry name" value="ANKYRIN REPEAT AND PROTEIN KINASE DOMAIN-CONTAINING PROTEIN"/>
    <property type="match status" value="1"/>
</dbReference>
<dbReference type="RefSeq" id="XP_004340055.1">
    <property type="nucleotide sequence ID" value="XM_004340007.1"/>
</dbReference>
<dbReference type="Proteomes" id="UP000011083">
    <property type="component" value="Unassembled WGS sequence"/>
</dbReference>
<evidence type="ECO:0000256" key="1">
    <source>
        <dbReference type="ARBA" id="ARBA00022737"/>
    </source>
</evidence>
<dbReference type="KEGG" id="acan:ACA1_083660"/>
<evidence type="ECO:0000256" key="3">
    <source>
        <dbReference type="PROSITE-ProRule" id="PRU00023"/>
    </source>
</evidence>
<dbReference type="InterPro" id="IPR002110">
    <property type="entry name" value="Ankyrin_rpt"/>
</dbReference>
<dbReference type="Pfam" id="PF12796">
    <property type="entry name" value="Ank_2"/>
    <property type="match status" value="1"/>
</dbReference>
<gene>
    <name evidence="4" type="ORF">ACA1_083660</name>
</gene>
<evidence type="ECO:0000313" key="5">
    <source>
        <dbReference type="Proteomes" id="UP000011083"/>
    </source>
</evidence>
<dbReference type="InterPro" id="IPR036770">
    <property type="entry name" value="Ankyrin_rpt-contain_sf"/>
</dbReference>
<dbReference type="STRING" id="1257118.L8H101"/>
<dbReference type="SMART" id="SM00248">
    <property type="entry name" value="ANK"/>
    <property type="match status" value="1"/>
</dbReference>
<keyword evidence="1" id="KW-0677">Repeat</keyword>
<dbReference type="EMBL" id="KB007962">
    <property type="protein sequence ID" value="ELR18036.1"/>
    <property type="molecule type" value="Genomic_DNA"/>
</dbReference>
<dbReference type="PANTHER" id="PTHR24198:SF165">
    <property type="entry name" value="ANKYRIN REPEAT-CONTAINING PROTEIN-RELATED"/>
    <property type="match status" value="1"/>
</dbReference>
<dbReference type="GeneID" id="14918796"/>
<evidence type="ECO:0000256" key="2">
    <source>
        <dbReference type="ARBA" id="ARBA00023043"/>
    </source>
</evidence>
<dbReference type="PROSITE" id="PS50088">
    <property type="entry name" value="ANK_REPEAT"/>
    <property type="match status" value="1"/>
</dbReference>
<dbReference type="Gene3D" id="1.25.40.20">
    <property type="entry name" value="Ankyrin repeat-containing domain"/>
    <property type="match status" value="1"/>
</dbReference>
<reference evidence="4 5" key="1">
    <citation type="journal article" date="2013" name="Genome Biol.">
        <title>Genome of Acanthamoeba castellanii highlights extensive lateral gene transfer and early evolution of tyrosine kinase signaling.</title>
        <authorList>
            <person name="Clarke M."/>
            <person name="Lohan A.J."/>
            <person name="Liu B."/>
            <person name="Lagkouvardos I."/>
            <person name="Roy S."/>
            <person name="Zafar N."/>
            <person name="Bertelli C."/>
            <person name="Schilde C."/>
            <person name="Kianianmomeni A."/>
            <person name="Burglin T.R."/>
            <person name="Frech C."/>
            <person name="Turcotte B."/>
            <person name="Kopec K.O."/>
            <person name="Synnott J.M."/>
            <person name="Choo C."/>
            <person name="Paponov I."/>
            <person name="Finkler A."/>
            <person name="Soon Heng Tan C."/>
            <person name="Hutchins A.P."/>
            <person name="Weinmeier T."/>
            <person name="Rattei T."/>
            <person name="Chu J.S."/>
            <person name="Gimenez G."/>
            <person name="Irimia M."/>
            <person name="Rigden D.J."/>
            <person name="Fitzpatrick D.A."/>
            <person name="Lorenzo-Morales J."/>
            <person name="Bateman A."/>
            <person name="Chiu C.H."/>
            <person name="Tang P."/>
            <person name="Hegemann P."/>
            <person name="Fromm H."/>
            <person name="Raoult D."/>
            <person name="Greub G."/>
            <person name="Miranda-Saavedra D."/>
            <person name="Chen N."/>
            <person name="Nash P."/>
            <person name="Ginger M.L."/>
            <person name="Horn M."/>
            <person name="Schaap P."/>
            <person name="Caler L."/>
            <person name="Loftus B."/>
        </authorList>
    </citation>
    <scope>NUCLEOTIDE SEQUENCE [LARGE SCALE GENOMIC DNA]</scope>
    <source>
        <strain evidence="4 5">Neff</strain>
    </source>
</reference>
<organism evidence="4 5">
    <name type="scientific">Acanthamoeba castellanii (strain ATCC 30010 / Neff)</name>
    <dbReference type="NCBI Taxonomy" id="1257118"/>
    <lineage>
        <taxon>Eukaryota</taxon>
        <taxon>Amoebozoa</taxon>
        <taxon>Discosea</taxon>
        <taxon>Longamoebia</taxon>
        <taxon>Centramoebida</taxon>
        <taxon>Acanthamoebidae</taxon>
        <taxon>Acanthamoeba</taxon>
    </lineage>
</organism>
<feature type="repeat" description="ANK" evidence="3">
    <location>
        <begin position="37"/>
        <end position="70"/>
    </location>
</feature>
<sequence length="91" mass="9914">MDLLLAGDAGDIGLVRELMKAPRADVNKAFSHAKFNKRSTALHYASRSGHLALVKVLVDEFGANIDAREKEDWTPVYYAANNGFVPCPPGN</sequence>
<name>L8H101_ACACF</name>
<protein>
    <submittedName>
        <fullName evidence="4">Ankyrin repeat-containing protein</fullName>
    </submittedName>
</protein>
<dbReference type="OrthoDB" id="539213at2759"/>
<evidence type="ECO:0000313" key="4">
    <source>
        <dbReference type="EMBL" id="ELR18036.1"/>
    </source>
</evidence>
<dbReference type="VEuPathDB" id="AmoebaDB:ACA1_083660"/>
<keyword evidence="2 3" id="KW-0040">ANK repeat</keyword>